<reference evidence="1 2" key="1">
    <citation type="submission" date="2023-08" db="EMBL/GenBank/DDBJ databases">
        <title>Black Yeasts Isolated from many extreme environments.</title>
        <authorList>
            <person name="Coleine C."/>
            <person name="Stajich J.E."/>
            <person name="Selbmann L."/>
        </authorList>
    </citation>
    <scope>NUCLEOTIDE SEQUENCE [LARGE SCALE GENOMIC DNA]</scope>
    <source>
        <strain evidence="1 2">CCFEE 5910</strain>
    </source>
</reference>
<sequence length="188" mass="21492">MSDGKNEARALRVLEVMNDFRTLQTHITSLVTRAEASPPDQSAYYLGGYTVLRQCNAEAQAILATHYNPGNLGIEPGRVADTEVQKATLQRIILDASTRRFQAHKIYLRAAAGMRWVRLRKEAMDGSWPVNKKAQALQAIDQRLQQELNNISDESVVNDLRAADRRKSYWLDEDPSLERMLAWIRRQR</sequence>
<dbReference type="EMBL" id="JAVRRJ010000010">
    <property type="protein sequence ID" value="KAK5081306.1"/>
    <property type="molecule type" value="Genomic_DNA"/>
</dbReference>
<proteinExistence type="predicted"/>
<keyword evidence="2" id="KW-1185">Reference proteome</keyword>
<organism evidence="1 2">
    <name type="scientific">Lithohypha guttulata</name>
    <dbReference type="NCBI Taxonomy" id="1690604"/>
    <lineage>
        <taxon>Eukaryota</taxon>
        <taxon>Fungi</taxon>
        <taxon>Dikarya</taxon>
        <taxon>Ascomycota</taxon>
        <taxon>Pezizomycotina</taxon>
        <taxon>Eurotiomycetes</taxon>
        <taxon>Chaetothyriomycetidae</taxon>
        <taxon>Chaetothyriales</taxon>
        <taxon>Trichomeriaceae</taxon>
        <taxon>Lithohypha</taxon>
    </lineage>
</organism>
<dbReference type="Proteomes" id="UP001309876">
    <property type="component" value="Unassembled WGS sequence"/>
</dbReference>
<dbReference type="AlphaFoldDB" id="A0AAN7YD30"/>
<protein>
    <submittedName>
        <fullName evidence="1">Uncharacterized protein</fullName>
    </submittedName>
</protein>
<name>A0AAN7YD30_9EURO</name>
<accession>A0AAN7YD30</accession>
<comment type="caution">
    <text evidence="1">The sequence shown here is derived from an EMBL/GenBank/DDBJ whole genome shotgun (WGS) entry which is preliminary data.</text>
</comment>
<evidence type="ECO:0000313" key="1">
    <source>
        <dbReference type="EMBL" id="KAK5081306.1"/>
    </source>
</evidence>
<gene>
    <name evidence="1" type="ORF">LTR05_008100</name>
</gene>
<evidence type="ECO:0000313" key="2">
    <source>
        <dbReference type="Proteomes" id="UP001309876"/>
    </source>
</evidence>